<feature type="domain" description="MARVEL" evidence="6">
    <location>
        <begin position="42"/>
        <end position="162"/>
    </location>
</feature>
<gene>
    <name evidence="8" type="ORF">D6C84_00225</name>
    <name evidence="7" type="ORF">D6D20_04260</name>
</gene>
<evidence type="ECO:0000256" key="2">
    <source>
        <dbReference type="ARBA" id="ARBA00022692"/>
    </source>
</evidence>
<dbReference type="EMBL" id="QZAN01000036">
    <property type="protein sequence ID" value="THW62548.1"/>
    <property type="molecule type" value="Genomic_DNA"/>
</dbReference>
<comment type="caution">
    <text evidence="8">The sequence shown here is derived from an EMBL/GenBank/DDBJ whole genome shotgun (WGS) entry which is preliminary data.</text>
</comment>
<evidence type="ECO:0000256" key="3">
    <source>
        <dbReference type="ARBA" id="ARBA00022989"/>
    </source>
</evidence>
<evidence type="ECO:0000313" key="7">
    <source>
        <dbReference type="EMBL" id="THW62548.1"/>
    </source>
</evidence>
<dbReference type="AlphaFoldDB" id="A0A4S8V636"/>
<evidence type="ECO:0000313" key="9">
    <source>
        <dbReference type="Proteomes" id="UP000310039"/>
    </source>
</evidence>
<dbReference type="EMBL" id="QZBT01000002">
    <property type="protein sequence ID" value="THZ89249.1"/>
    <property type="molecule type" value="Genomic_DNA"/>
</dbReference>
<evidence type="ECO:0000256" key="5">
    <source>
        <dbReference type="SAM" id="Phobius"/>
    </source>
</evidence>
<keyword evidence="2 5" id="KW-0812">Transmembrane</keyword>
<proteinExistence type="predicted"/>
<feature type="transmembrane region" description="Helical" evidence="5">
    <location>
        <begin position="46"/>
        <end position="63"/>
    </location>
</feature>
<dbReference type="InterPro" id="IPR008253">
    <property type="entry name" value="Marvel"/>
</dbReference>
<dbReference type="PANTHER" id="PTHR37451">
    <property type="entry name" value="MARVEL DOMAIN"/>
    <property type="match status" value="1"/>
</dbReference>
<sequence length="183" mass="19756">MPVKLLHLFSNFSLYNPLLVSAHSSTATQHPHLSNIMVNFVLPIRIAQVILALLVLGTAGYVAHSYSSSPSEINFLVFTAVWTLLALIYLTLTSWKFERFAHPWILCGVESLTMLFWFAGFIAAAVFLSDLITCAGKACSSAKAATVFAAFEWVLFAVTTALAVMAVLGRGRATKAGPNTMGA</sequence>
<keyword evidence="4 5" id="KW-0472">Membrane</keyword>
<feature type="transmembrane region" description="Helical" evidence="5">
    <location>
        <begin position="75"/>
        <end position="95"/>
    </location>
</feature>
<evidence type="ECO:0000256" key="1">
    <source>
        <dbReference type="ARBA" id="ARBA00004141"/>
    </source>
</evidence>
<dbReference type="Proteomes" id="UP000310039">
    <property type="component" value="Unassembled WGS sequence"/>
</dbReference>
<dbReference type="PANTHER" id="PTHR37451:SF1">
    <property type="entry name" value="MARVEL DOMAIN-CONTAINING PROTEIN"/>
    <property type="match status" value="1"/>
</dbReference>
<name>A0A4S8V636_AURPU</name>
<protein>
    <recommendedName>
        <fullName evidence="6">MARVEL domain-containing protein</fullName>
    </recommendedName>
</protein>
<keyword evidence="3 5" id="KW-1133">Transmembrane helix</keyword>
<reference evidence="9 10" key="1">
    <citation type="submission" date="2018-10" db="EMBL/GenBank/DDBJ databases">
        <title>Fifty Aureobasidium pullulans genomes reveal a recombining polyextremotolerant generalist.</title>
        <authorList>
            <person name="Gostincar C."/>
            <person name="Turk M."/>
            <person name="Zajc J."/>
            <person name="Gunde-Cimerman N."/>
        </authorList>
    </citation>
    <scope>NUCLEOTIDE SEQUENCE [LARGE SCALE GENOMIC DNA]</scope>
    <source>
        <strain evidence="7 10">EXF-10751</strain>
        <strain evidence="8 9">EXF-3403</strain>
    </source>
</reference>
<evidence type="ECO:0000259" key="6">
    <source>
        <dbReference type="Pfam" id="PF01284"/>
    </source>
</evidence>
<evidence type="ECO:0000256" key="4">
    <source>
        <dbReference type="ARBA" id="ARBA00023136"/>
    </source>
</evidence>
<dbReference type="Proteomes" id="UP000310421">
    <property type="component" value="Unassembled WGS sequence"/>
</dbReference>
<dbReference type="Pfam" id="PF01284">
    <property type="entry name" value="MARVEL"/>
    <property type="match status" value="1"/>
</dbReference>
<evidence type="ECO:0000313" key="10">
    <source>
        <dbReference type="Proteomes" id="UP000310421"/>
    </source>
</evidence>
<evidence type="ECO:0000313" key="8">
    <source>
        <dbReference type="EMBL" id="THZ89249.1"/>
    </source>
</evidence>
<dbReference type="GO" id="GO:0016020">
    <property type="term" value="C:membrane"/>
    <property type="evidence" value="ECO:0007669"/>
    <property type="project" value="UniProtKB-SubCell"/>
</dbReference>
<feature type="transmembrane region" description="Helical" evidence="5">
    <location>
        <begin position="115"/>
        <end position="135"/>
    </location>
</feature>
<organism evidence="8 9">
    <name type="scientific">Aureobasidium pullulans</name>
    <name type="common">Black yeast</name>
    <name type="synonym">Pullularia pullulans</name>
    <dbReference type="NCBI Taxonomy" id="5580"/>
    <lineage>
        <taxon>Eukaryota</taxon>
        <taxon>Fungi</taxon>
        <taxon>Dikarya</taxon>
        <taxon>Ascomycota</taxon>
        <taxon>Pezizomycotina</taxon>
        <taxon>Dothideomycetes</taxon>
        <taxon>Dothideomycetidae</taxon>
        <taxon>Dothideales</taxon>
        <taxon>Saccotheciaceae</taxon>
        <taxon>Aureobasidium</taxon>
    </lineage>
</organism>
<accession>A0A4S8V636</accession>
<comment type="subcellular location">
    <subcellularLocation>
        <location evidence="1">Membrane</location>
        <topology evidence="1">Multi-pass membrane protein</topology>
    </subcellularLocation>
</comment>
<feature type="transmembrane region" description="Helical" evidence="5">
    <location>
        <begin position="147"/>
        <end position="168"/>
    </location>
</feature>